<dbReference type="Proteomes" id="UP001549291">
    <property type="component" value="Unassembled WGS sequence"/>
</dbReference>
<protein>
    <recommendedName>
        <fullName evidence="3">DUF1254 domain-containing protein</fullName>
    </recommendedName>
</protein>
<evidence type="ECO:0008006" key="3">
    <source>
        <dbReference type="Google" id="ProtNLM"/>
    </source>
</evidence>
<accession>A0ABV2SAE3</accession>
<dbReference type="EMBL" id="JBEPTQ010000002">
    <property type="protein sequence ID" value="MET4726151.1"/>
    <property type="molecule type" value="Genomic_DNA"/>
</dbReference>
<dbReference type="RefSeq" id="WP_157789251.1">
    <property type="nucleotide sequence ID" value="NZ_CP066351.1"/>
</dbReference>
<organism evidence="1 2">
    <name type="scientific">Bradyrhizobium japonicum</name>
    <dbReference type="NCBI Taxonomy" id="375"/>
    <lineage>
        <taxon>Bacteria</taxon>
        <taxon>Pseudomonadati</taxon>
        <taxon>Pseudomonadota</taxon>
        <taxon>Alphaproteobacteria</taxon>
        <taxon>Hyphomicrobiales</taxon>
        <taxon>Nitrobacteraceae</taxon>
        <taxon>Bradyrhizobium</taxon>
    </lineage>
</organism>
<sequence>MTRRFGQFRWASWLVVACSLLVLLSAAFAGKFAPITRFASDPTLAPRDFAIYKEDVNRIAGATFLVASIVGRDQVYDDPTVRTIGGVIYQETASPDGKLAGKKISLNYNPKLPDGSRLEIRIDDQTYKSELYDWALIPISNFANSPSTALLSLLGKAESDDERDFQRGQRRNGAKTFWVRIHPDLKDTLVGFNALLTDAMLLLGDPSSTRQYPEGLTPKVPGWNTSELDKTVSLAASQTFSSLLIQASWNSYIFNDLNAEYVFSTAGDRFVIKGKPPTYHFFSLPFGERARPEPELNDQFQRTANALGADGGGLRGLSPAVYDTSYKTSQWAAFFRYVKSKQPAAWSAYLASLDRATNVLAIETPVAWVRK</sequence>
<evidence type="ECO:0000313" key="2">
    <source>
        <dbReference type="Proteomes" id="UP001549291"/>
    </source>
</evidence>
<name>A0ABV2SAE3_BRAJP</name>
<keyword evidence="2" id="KW-1185">Reference proteome</keyword>
<comment type="caution">
    <text evidence="1">The sequence shown here is derived from an EMBL/GenBank/DDBJ whole genome shotgun (WGS) entry which is preliminary data.</text>
</comment>
<reference evidence="1 2" key="1">
    <citation type="submission" date="2024-06" db="EMBL/GenBank/DDBJ databases">
        <title>Genomic Encyclopedia of Type Strains, Phase V (KMG-V): Genome sequencing to study the core and pangenomes of soil and plant-associated prokaryotes.</title>
        <authorList>
            <person name="Whitman W."/>
        </authorList>
    </citation>
    <scope>NUCLEOTIDE SEQUENCE [LARGE SCALE GENOMIC DNA]</scope>
    <source>
        <strain evidence="1 2">USDA 160</strain>
    </source>
</reference>
<proteinExistence type="predicted"/>
<evidence type="ECO:0000313" key="1">
    <source>
        <dbReference type="EMBL" id="MET4726151.1"/>
    </source>
</evidence>
<gene>
    <name evidence="1" type="ORF">ABIF63_010257</name>
</gene>